<protein>
    <submittedName>
        <fullName evidence="3">Uncharacterized protein</fullName>
    </submittedName>
</protein>
<dbReference type="AlphaFoldDB" id="A0A8S1U0K2"/>
<evidence type="ECO:0000313" key="3">
    <source>
        <dbReference type="EMBL" id="CAD8157834.1"/>
    </source>
</evidence>
<dbReference type="PANTHER" id="PTHR12634:SF8">
    <property type="entry name" value="FIERY MOUNTAIN, ISOFORM D"/>
    <property type="match status" value="1"/>
</dbReference>
<dbReference type="PANTHER" id="PTHR12634">
    <property type="entry name" value="SIT4 YEAST -ASSOCIATING PROTEIN-RELATED"/>
    <property type="match status" value="1"/>
</dbReference>
<dbReference type="Proteomes" id="UP000689195">
    <property type="component" value="Unassembled WGS sequence"/>
</dbReference>
<sequence>MENPQDQQLMIQEFIINQVTSIIQSDLSVYQKCNSIITHEYSAWIYYELISTITLNSNIFNRNPTPQLLFQCSELFENANQEFIDYLFDHLEGLNENQQVIKQGLFRYLITLVELDTISETICGYFYKAMNSIIQKRGADVWNFIENDQRIMSSFLKHVDQPHICKTITELIIFGNQPSNILDYSYLAQQFSDRLFKIMIKKSYQNIIVDNISEIYIEILTRKSQNQNLEISQIIMLQPSKLFQIAIQSNSEGPYHILNLLLEYFKNYQQDQIDSFIDISHLIPLEFQKTYQNYNQYDRYYNKLFGRKNVRLLNLTLQLIELNNQSINSKLIDNGLVNILINTICEFPFHNQLHFTSFLIFEKLIENHQIDQILQIIDSLLNFIVNQFNQTQTIIGFKGFLSKLANYMINQQNNPVILTAMKNNQEWEGFCQTNLQIINQIELNFYFNFNPRKPINEQNFGQNIQQDISQQQEQISQEQQQQE</sequence>
<keyword evidence="2" id="KW-0131">Cell cycle</keyword>
<reference evidence="3" key="1">
    <citation type="submission" date="2021-01" db="EMBL/GenBank/DDBJ databases">
        <authorList>
            <consortium name="Genoscope - CEA"/>
            <person name="William W."/>
        </authorList>
    </citation>
    <scope>NUCLEOTIDE SEQUENCE</scope>
</reference>
<dbReference type="OrthoDB" id="305466at2759"/>
<evidence type="ECO:0000313" key="4">
    <source>
        <dbReference type="Proteomes" id="UP000689195"/>
    </source>
</evidence>
<proteinExistence type="inferred from homology"/>
<dbReference type="EMBL" id="CAJJDO010000031">
    <property type="protein sequence ID" value="CAD8157834.1"/>
    <property type="molecule type" value="Genomic_DNA"/>
</dbReference>
<name>A0A8S1U0K2_9CILI</name>
<comment type="caution">
    <text evidence="3">The sequence shown here is derived from an EMBL/GenBank/DDBJ whole genome shotgun (WGS) entry which is preliminary data.</text>
</comment>
<evidence type="ECO:0000256" key="2">
    <source>
        <dbReference type="ARBA" id="ARBA00023306"/>
    </source>
</evidence>
<organism evidence="3 4">
    <name type="scientific">Paramecium pentaurelia</name>
    <dbReference type="NCBI Taxonomy" id="43138"/>
    <lineage>
        <taxon>Eukaryota</taxon>
        <taxon>Sar</taxon>
        <taxon>Alveolata</taxon>
        <taxon>Ciliophora</taxon>
        <taxon>Intramacronucleata</taxon>
        <taxon>Oligohymenophorea</taxon>
        <taxon>Peniculida</taxon>
        <taxon>Parameciidae</taxon>
        <taxon>Paramecium</taxon>
    </lineage>
</organism>
<gene>
    <name evidence="3" type="ORF">PPENT_87.1.T0310025</name>
</gene>
<keyword evidence="4" id="KW-1185">Reference proteome</keyword>
<dbReference type="GO" id="GO:0019903">
    <property type="term" value="F:protein phosphatase binding"/>
    <property type="evidence" value="ECO:0007669"/>
    <property type="project" value="InterPro"/>
</dbReference>
<accession>A0A8S1U0K2</accession>
<comment type="similarity">
    <text evidence="1">Belongs to the SAPS family.</text>
</comment>
<dbReference type="InterPro" id="IPR007587">
    <property type="entry name" value="SAPS"/>
</dbReference>
<evidence type="ECO:0000256" key="1">
    <source>
        <dbReference type="ARBA" id="ARBA00006180"/>
    </source>
</evidence>
<dbReference type="GO" id="GO:0019888">
    <property type="term" value="F:protein phosphatase regulator activity"/>
    <property type="evidence" value="ECO:0007669"/>
    <property type="project" value="TreeGrafter"/>
</dbReference>